<dbReference type="SUPFAM" id="SSF56112">
    <property type="entry name" value="Protein kinase-like (PK-like)"/>
    <property type="match status" value="1"/>
</dbReference>
<dbReference type="InterPro" id="IPR011009">
    <property type="entry name" value="Kinase-like_dom_sf"/>
</dbReference>
<dbReference type="KEGG" id="smo:SELMODRAFT_91894"/>
<dbReference type="Proteomes" id="UP000001514">
    <property type="component" value="Unassembled WGS sequence"/>
</dbReference>
<keyword evidence="2" id="KW-1185">Reference proteome</keyword>
<evidence type="ECO:0000313" key="2">
    <source>
        <dbReference type="Proteomes" id="UP000001514"/>
    </source>
</evidence>
<sequence length="49" mass="5508">SDMYSFGVLLMEVVTGRDPVDYSWPPSEVCTYKIHFDACMTLDCLLTTG</sequence>
<feature type="non-terminal residue" evidence="1">
    <location>
        <position position="1"/>
    </location>
</feature>
<dbReference type="Gene3D" id="1.10.510.10">
    <property type="entry name" value="Transferase(Phosphotransferase) domain 1"/>
    <property type="match status" value="1"/>
</dbReference>
<name>D8RDP2_SELML</name>
<evidence type="ECO:0000313" key="1">
    <source>
        <dbReference type="EMBL" id="EFJ29533.1"/>
    </source>
</evidence>
<gene>
    <name evidence="1" type="ORF">SELMODRAFT_91894</name>
</gene>
<proteinExistence type="predicted"/>
<evidence type="ECO:0008006" key="3">
    <source>
        <dbReference type="Google" id="ProtNLM"/>
    </source>
</evidence>
<dbReference type="Gramene" id="EFJ29533">
    <property type="protein sequence ID" value="EFJ29533"/>
    <property type="gene ID" value="SELMODRAFT_91894"/>
</dbReference>
<protein>
    <recommendedName>
        <fullName evidence="3">Protein kinase domain-containing protein</fullName>
    </recommendedName>
</protein>
<dbReference type="HOGENOM" id="CLU_3147594_0_0_1"/>
<reference evidence="1 2" key="1">
    <citation type="journal article" date="2011" name="Science">
        <title>The Selaginella genome identifies genetic changes associated with the evolution of vascular plants.</title>
        <authorList>
            <person name="Banks J.A."/>
            <person name="Nishiyama T."/>
            <person name="Hasebe M."/>
            <person name="Bowman J.L."/>
            <person name="Gribskov M."/>
            <person name="dePamphilis C."/>
            <person name="Albert V.A."/>
            <person name="Aono N."/>
            <person name="Aoyama T."/>
            <person name="Ambrose B.A."/>
            <person name="Ashton N.W."/>
            <person name="Axtell M.J."/>
            <person name="Barker E."/>
            <person name="Barker M.S."/>
            <person name="Bennetzen J.L."/>
            <person name="Bonawitz N.D."/>
            <person name="Chapple C."/>
            <person name="Cheng C."/>
            <person name="Correa L.G."/>
            <person name="Dacre M."/>
            <person name="DeBarry J."/>
            <person name="Dreyer I."/>
            <person name="Elias M."/>
            <person name="Engstrom E.M."/>
            <person name="Estelle M."/>
            <person name="Feng L."/>
            <person name="Finet C."/>
            <person name="Floyd S.K."/>
            <person name="Frommer W.B."/>
            <person name="Fujita T."/>
            <person name="Gramzow L."/>
            <person name="Gutensohn M."/>
            <person name="Harholt J."/>
            <person name="Hattori M."/>
            <person name="Heyl A."/>
            <person name="Hirai T."/>
            <person name="Hiwatashi Y."/>
            <person name="Ishikawa M."/>
            <person name="Iwata M."/>
            <person name="Karol K.G."/>
            <person name="Koehler B."/>
            <person name="Kolukisaoglu U."/>
            <person name="Kubo M."/>
            <person name="Kurata T."/>
            <person name="Lalonde S."/>
            <person name="Li K."/>
            <person name="Li Y."/>
            <person name="Litt A."/>
            <person name="Lyons E."/>
            <person name="Manning G."/>
            <person name="Maruyama T."/>
            <person name="Michael T.P."/>
            <person name="Mikami K."/>
            <person name="Miyazaki S."/>
            <person name="Morinaga S."/>
            <person name="Murata T."/>
            <person name="Mueller-Roeber B."/>
            <person name="Nelson D.R."/>
            <person name="Obara M."/>
            <person name="Oguri Y."/>
            <person name="Olmstead R.G."/>
            <person name="Onodera N."/>
            <person name="Petersen B.L."/>
            <person name="Pils B."/>
            <person name="Prigge M."/>
            <person name="Rensing S.A."/>
            <person name="Riano-Pachon D.M."/>
            <person name="Roberts A.W."/>
            <person name="Sato Y."/>
            <person name="Scheller H.V."/>
            <person name="Schulz B."/>
            <person name="Schulz C."/>
            <person name="Shakirov E.V."/>
            <person name="Shibagaki N."/>
            <person name="Shinohara N."/>
            <person name="Shippen D.E."/>
            <person name="Soerensen I."/>
            <person name="Sotooka R."/>
            <person name="Sugimoto N."/>
            <person name="Sugita M."/>
            <person name="Sumikawa N."/>
            <person name="Tanurdzic M."/>
            <person name="Theissen G."/>
            <person name="Ulvskov P."/>
            <person name="Wakazuki S."/>
            <person name="Weng J.K."/>
            <person name="Willats W.W."/>
            <person name="Wipf D."/>
            <person name="Wolf P.G."/>
            <person name="Yang L."/>
            <person name="Zimmer A.D."/>
            <person name="Zhu Q."/>
            <person name="Mitros T."/>
            <person name="Hellsten U."/>
            <person name="Loque D."/>
            <person name="Otillar R."/>
            <person name="Salamov A."/>
            <person name="Schmutz J."/>
            <person name="Shapiro H."/>
            <person name="Lindquist E."/>
            <person name="Lucas S."/>
            <person name="Rokhsar D."/>
            <person name="Grigoriev I.V."/>
        </authorList>
    </citation>
    <scope>NUCLEOTIDE SEQUENCE [LARGE SCALE GENOMIC DNA]</scope>
</reference>
<dbReference type="EMBL" id="GL377577">
    <property type="protein sequence ID" value="EFJ29533.1"/>
    <property type="molecule type" value="Genomic_DNA"/>
</dbReference>
<dbReference type="InParanoid" id="D8RDP2"/>
<dbReference type="AlphaFoldDB" id="D8RDP2"/>
<accession>D8RDP2</accession>
<organism evidence="2">
    <name type="scientific">Selaginella moellendorffii</name>
    <name type="common">Spikemoss</name>
    <dbReference type="NCBI Taxonomy" id="88036"/>
    <lineage>
        <taxon>Eukaryota</taxon>
        <taxon>Viridiplantae</taxon>
        <taxon>Streptophyta</taxon>
        <taxon>Embryophyta</taxon>
        <taxon>Tracheophyta</taxon>
        <taxon>Lycopodiopsida</taxon>
        <taxon>Selaginellales</taxon>
        <taxon>Selaginellaceae</taxon>
        <taxon>Selaginella</taxon>
    </lineage>
</organism>